<dbReference type="PROSITE" id="PS00164">
    <property type="entry name" value="ENOLASE"/>
    <property type="match status" value="1"/>
</dbReference>
<dbReference type="GO" id="GO:0004634">
    <property type="term" value="F:phosphopyruvate hydratase activity"/>
    <property type="evidence" value="ECO:0007669"/>
    <property type="project" value="UniProtKB-EC"/>
</dbReference>
<dbReference type="InterPro" id="IPR020809">
    <property type="entry name" value="Enolase_CS"/>
</dbReference>
<dbReference type="AlphaFoldDB" id="A0AAU9LSQ4"/>
<evidence type="ECO:0000313" key="10">
    <source>
        <dbReference type="Proteomes" id="UP001157418"/>
    </source>
</evidence>
<dbReference type="PANTHER" id="PTHR11902:SF46">
    <property type="entry name" value="ENOLASE 2"/>
    <property type="match status" value="1"/>
</dbReference>
<dbReference type="SMART" id="SM01192">
    <property type="entry name" value="Enolase_C"/>
    <property type="match status" value="1"/>
</dbReference>
<evidence type="ECO:0000256" key="7">
    <source>
        <dbReference type="ARBA" id="ARBA00023239"/>
    </source>
</evidence>
<keyword evidence="6" id="KW-0324">Glycolysis</keyword>
<dbReference type="GO" id="GO:0006096">
    <property type="term" value="P:glycolytic process"/>
    <property type="evidence" value="ECO:0007669"/>
    <property type="project" value="UniProtKB-KW"/>
</dbReference>
<dbReference type="PRINTS" id="PR00148">
    <property type="entry name" value="ENOLASE"/>
</dbReference>
<dbReference type="Proteomes" id="UP001157418">
    <property type="component" value="Unassembled WGS sequence"/>
</dbReference>
<organism evidence="9 10">
    <name type="scientific">Lactuca virosa</name>
    <dbReference type="NCBI Taxonomy" id="75947"/>
    <lineage>
        <taxon>Eukaryota</taxon>
        <taxon>Viridiplantae</taxon>
        <taxon>Streptophyta</taxon>
        <taxon>Embryophyta</taxon>
        <taxon>Tracheophyta</taxon>
        <taxon>Spermatophyta</taxon>
        <taxon>Magnoliopsida</taxon>
        <taxon>eudicotyledons</taxon>
        <taxon>Gunneridae</taxon>
        <taxon>Pentapetalae</taxon>
        <taxon>asterids</taxon>
        <taxon>campanulids</taxon>
        <taxon>Asterales</taxon>
        <taxon>Asteraceae</taxon>
        <taxon>Cichorioideae</taxon>
        <taxon>Cichorieae</taxon>
        <taxon>Lactucinae</taxon>
        <taxon>Lactuca</taxon>
    </lineage>
</organism>
<dbReference type="Gene3D" id="3.20.20.120">
    <property type="entry name" value="Enolase-like C-terminal domain"/>
    <property type="match status" value="2"/>
</dbReference>
<dbReference type="InterPro" id="IPR036849">
    <property type="entry name" value="Enolase-like_C_sf"/>
</dbReference>
<protein>
    <recommendedName>
        <fullName evidence="4">phosphopyruvate hydratase</fullName>
        <ecNumber evidence="4">4.2.1.11</ecNumber>
    </recommendedName>
</protein>
<evidence type="ECO:0000256" key="4">
    <source>
        <dbReference type="ARBA" id="ARBA00012058"/>
    </source>
</evidence>
<evidence type="ECO:0000313" key="9">
    <source>
        <dbReference type="EMBL" id="CAH1418958.1"/>
    </source>
</evidence>
<keyword evidence="5" id="KW-0460">Magnesium</keyword>
<evidence type="ECO:0000259" key="8">
    <source>
        <dbReference type="SMART" id="SM01192"/>
    </source>
</evidence>
<dbReference type="SUPFAM" id="SSF51604">
    <property type="entry name" value="Enolase C-terminal domain-like"/>
    <property type="match status" value="1"/>
</dbReference>
<evidence type="ECO:0000256" key="2">
    <source>
        <dbReference type="ARBA" id="ARBA00005031"/>
    </source>
</evidence>
<dbReference type="GO" id="GO:0000015">
    <property type="term" value="C:phosphopyruvate hydratase complex"/>
    <property type="evidence" value="ECO:0007669"/>
    <property type="project" value="InterPro"/>
</dbReference>
<gene>
    <name evidence="9" type="ORF">LVIROSA_LOCUS6524</name>
</gene>
<comment type="similarity">
    <text evidence="3">Belongs to the enolase family.</text>
</comment>
<proteinExistence type="inferred from homology"/>
<comment type="pathway">
    <text evidence="2">Carbohydrate degradation; glycolysis; pyruvate from D-glyceraldehyde 3-phosphate: step 4/5.</text>
</comment>
<sequence>MPQMLVMKENKEGLELLKTAIAKTGYTGKINSKFRVVIGMDVVASEFYEDKGKTYDLKFKEDNNDGSEKISGDSLKNVYKSFVQIVGDDLLVTNPKRVEKAIREKSCNALLLKVNQIGSVTESIEAARMSKRAGWDFEVQIKIGAPCPSEDSRRVGSNNCLCRSKLACTRYFRKCTPKRESNRLLTMDKNANLASFVKRNQTWFSETRHGHERKGILENHVFAMKCIHTVAVAPHEEQQFLEVIWNALHAGKLLAQVLTKGLQYNIVQGNDDKKTTKKATRGLPRAHLLVDIISNFNAPGVPIVDLEFLDLCIGEQEEDGTGKEYPLEAALEDTKNTLIQGITKLLLDFRVLDQELGLILKLRDMMIGWIHEGF</sequence>
<evidence type="ECO:0000256" key="5">
    <source>
        <dbReference type="ARBA" id="ARBA00022842"/>
    </source>
</evidence>
<keyword evidence="7" id="KW-0456">Lyase</keyword>
<comment type="cofactor">
    <cofactor evidence="1">
        <name>Mg(2+)</name>
        <dbReference type="ChEBI" id="CHEBI:18420"/>
    </cofactor>
</comment>
<dbReference type="PANTHER" id="PTHR11902">
    <property type="entry name" value="ENOLASE"/>
    <property type="match status" value="1"/>
</dbReference>
<evidence type="ECO:0000256" key="1">
    <source>
        <dbReference type="ARBA" id="ARBA00001946"/>
    </source>
</evidence>
<dbReference type="Pfam" id="PF00113">
    <property type="entry name" value="Enolase_C"/>
    <property type="match status" value="1"/>
</dbReference>
<evidence type="ECO:0000256" key="3">
    <source>
        <dbReference type="ARBA" id="ARBA00009604"/>
    </source>
</evidence>
<keyword evidence="10" id="KW-1185">Reference proteome</keyword>
<reference evidence="9 10" key="1">
    <citation type="submission" date="2022-01" db="EMBL/GenBank/DDBJ databases">
        <authorList>
            <person name="Xiong W."/>
            <person name="Schranz E."/>
        </authorList>
    </citation>
    <scope>NUCLEOTIDE SEQUENCE [LARGE SCALE GENOMIC DNA]</scope>
</reference>
<accession>A0AAU9LSQ4</accession>
<feature type="domain" description="Enolase C-terminal TIM barrel" evidence="8">
    <location>
        <begin position="1"/>
        <end position="159"/>
    </location>
</feature>
<comment type="caution">
    <text evidence="9">The sequence shown here is derived from an EMBL/GenBank/DDBJ whole genome shotgun (WGS) entry which is preliminary data.</text>
</comment>
<dbReference type="InterPro" id="IPR000941">
    <property type="entry name" value="Enolase"/>
</dbReference>
<dbReference type="EMBL" id="CAKMRJ010000177">
    <property type="protein sequence ID" value="CAH1418958.1"/>
    <property type="molecule type" value="Genomic_DNA"/>
</dbReference>
<name>A0AAU9LSQ4_9ASTR</name>
<dbReference type="InterPro" id="IPR020810">
    <property type="entry name" value="Enolase_C"/>
</dbReference>
<dbReference type="EC" id="4.2.1.11" evidence="4"/>
<evidence type="ECO:0000256" key="6">
    <source>
        <dbReference type="ARBA" id="ARBA00023152"/>
    </source>
</evidence>
<dbReference type="GO" id="GO:0000287">
    <property type="term" value="F:magnesium ion binding"/>
    <property type="evidence" value="ECO:0007669"/>
    <property type="project" value="InterPro"/>
</dbReference>